<dbReference type="PROSITE" id="PS51257">
    <property type="entry name" value="PROKAR_LIPOPROTEIN"/>
    <property type="match status" value="1"/>
</dbReference>
<comment type="caution">
    <text evidence="3">The sequence shown here is derived from an EMBL/GenBank/DDBJ whole genome shotgun (WGS) entry which is preliminary data.</text>
</comment>
<accession>A0A7W8I065</accession>
<feature type="compositionally biased region" description="Low complexity" evidence="1">
    <location>
        <begin position="54"/>
        <end position="63"/>
    </location>
</feature>
<keyword evidence="3" id="KW-0449">Lipoprotein</keyword>
<organism evidence="3 4">
    <name type="scientific">Brevundimonas basaltis</name>
    <dbReference type="NCBI Taxonomy" id="472166"/>
    <lineage>
        <taxon>Bacteria</taxon>
        <taxon>Pseudomonadati</taxon>
        <taxon>Pseudomonadota</taxon>
        <taxon>Alphaproteobacteria</taxon>
        <taxon>Caulobacterales</taxon>
        <taxon>Caulobacteraceae</taxon>
        <taxon>Brevundimonas</taxon>
    </lineage>
</organism>
<evidence type="ECO:0000313" key="3">
    <source>
        <dbReference type="EMBL" id="MBB5293106.1"/>
    </source>
</evidence>
<protein>
    <submittedName>
        <fullName evidence="3">Putative lipoprotein</fullName>
    </submittedName>
</protein>
<keyword evidence="4" id="KW-1185">Reference proteome</keyword>
<dbReference type="EMBL" id="JACHFZ010000007">
    <property type="protein sequence ID" value="MBB5293106.1"/>
    <property type="molecule type" value="Genomic_DNA"/>
</dbReference>
<keyword evidence="2" id="KW-0732">Signal</keyword>
<name>A0A7W8I065_9CAUL</name>
<dbReference type="AlphaFoldDB" id="A0A7W8I065"/>
<feature type="region of interest" description="Disordered" evidence="1">
    <location>
        <begin position="54"/>
        <end position="86"/>
    </location>
</feature>
<gene>
    <name evidence="3" type="ORF">HNQ67_002652</name>
</gene>
<dbReference type="Proteomes" id="UP000566663">
    <property type="component" value="Unassembled WGS sequence"/>
</dbReference>
<evidence type="ECO:0000256" key="2">
    <source>
        <dbReference type="SAM" id="SignalP"/>
    </source>
</evidence>
<sequence>MKTMVLTTFAAAAALTLSACGDDERTATAETSVAEAEVSTEMPEAAVPTAQLEAAANRAAANASQPQDGALTPEGETVQPQTTPAQ</sequence>
<evidence type="ECO:0000313" key="4">
    <source>
        <dbReference type="Proteomes" id="UP000566663"/>
    </source>
</evidence>
<reference evidence="3 4" key="1">
    <citation type="submission" date="2020-08" db="EMBL/GenBank/DDBJ databases">
        <title>Genomic Encyclopedia of Type Strains, Phase IV (KMG-IV): sequencing the most valuable type-strain genomes for metagenomic binning, comparative biology and taxonomic classification.</title>
        <authorList>
            <person name="Goeker M."/>
        </authorList>
    </citation>
    <scope>NUCLEOTIDE SEQUENCE [LARGE SCALE GENOMIC DNA]</scope>
    <source>
        <strain evidence="3 4">DSM 25335</strain>
    </source>
</reference>
<evidence type="ECO:0000256" key="1">
    <source>
        <dbReference type="SAM" id="MobiDB-lite"/>
    </source>
</evidence>
<feature type="signal peptide" evidence="2">
    <location>
        <begin position="1"/>
        <end position="21"/>
    </location>
</feature>
<dbReference type="RefSeq" id="WP_183256167.1">
    <property type="nucleotide sequence ID" value="NZ_BAAAFF010000002.1"/>
</dbReference>
<proteinExistence type="predicted"/>
<feature type="chain" id="PRO_5030794883" evidence="2">
    <location>
        <begin position="22"/>
        <end position="86"/>
    </location>
</feature>